<accession>A0A9X3NK52</accession>
<dbReference type="AlphaFoldDB" id="A0A9X3NK52"/>
<gene>
    <name evidence="2" type="ORF">LG943_13355</name>
</gene>
<proteinExistence type="predicted"/>
<protein>
    <submittedName>
        <fullName evidence="2">DUF397 domain-containing protein</fullName>
    </submittedName>
</protein>
<evidence type="ECO:0000259" key="1">
    <source>
        <dbReference type="Pfam" id="PF04149"/>
    </source>
</evidence>
<reference evidence="2" key="1">
    <citation type="submission" date="2021-10" db="EMBL/GenBank/DDBJ databases">
        <title>Streptomonospora sp. nov., isolated from mangrove soil.</title>
        <authorList>
            <person name="Chen X."/>
            <person name="Ge X."/>
            <person name="Liu W."/>
        </authorList>
    </citation>
    <scope>NUCLEOTIDE SEQUENCE</scope>
    <source>
        <strain evidence="2">S1-112</strain>
    </source>
</reference>
<name>A0A9X3NK52_9ACTN</name>
<evidence type="ECO:0000313" key="2">
    <source>
        <dbReference type="EMBL" id="MDA0565294.1"/>
    </source>
</evidence>
<dbReference type="InterPro" id="IPR007278">
    <property type="entry name" value="DUF397"/>
</dbReference>
<organism evidence="2 3">
    <name type="scientific">Streptomonospora mangrovi</name>
    <dbReference type="NCBI Taxonomy" id="2883123"/>
    <lineage>
        <taxon>Bacteria</taxon>
        <taxon>Bacillati</taxon>
        <taxon>Actinomycetota</taxon>
        <taxon>Actinomycetes</taxon>
        <taxon>Streptosporangiales</taxon>
        <taxon>Nocardiopsidaceae</taxon>
        <taxon>Streptomonospora</taxon>
    </lineage>
</organism>
<keyword evidence="3" id="KW-1185">Reference proteome</keyword>
<sequence>MAEGTWRTSSYSGTRGECVEVADTLAQGAAIRDSKNRGAGHLVVPPMEWTAFLVAVKAADL</sequence>
<evidence type="ECO:0000313" key="3">
    <source>
        <dbReference type="Proteomes" id="UP001140076"/>
    </source>
</evidence>
<dbReference type="EMBL" id="JAJAQC010000019">
    <property type="protein sequence ID" value="MDA0565294.1"/>
    <property type="molecule type" value="Genomic_DNA"/>
</dbReference>
<comment type="caution">
    <text evidence="2">The sequence shown here is derived from an EMBL/GenBank/DDBJ whole genome shotgun (WGS) entry which is preliminary data.</text>
</comment>
<dbReference type="Proteomes" id="UP001140076">
    <property type="component" value="Unassembled WGS sequence"/>
</dbReference>
<dbReference type="Pfam" id="PF04149">
    <property type="entry name" value="DUF397"/>
    <property type="match status" value="1"/>
</dbReference>
<feature type="domain" description="DUF397" evidence="1">
    <location>
        <begin position="5"/>
        <end position="57"/>
    </location>
</feature>